<dbReference type="AlphaFoldDB" id="A0A835CDL5"/>
<gene>
    <name evidence="1" type="ORF">G2W53_010046</name>
</gene>
<organism evidence="1 2">
    <name type="scientific">Senna tora</name>
    <dbReference type="NCBI Taxonomy" id="362788"/>
    <lineage>
        <taxon>Eukaryota</taxon>
        <taxon>Viridiplantae</taxon>
        <taxon>Streptophyta</taxon>
        <taxon>Embryophyta</taxon>
        <taxon>Tracheophyta</taxon>
        <taxon>Spermatophyta</taxon>
        <taxon>Magnoliopsida</taxon>
        <taxon>eudicotyledons</taxon>
        <taxon>Gunneridae</taxon>
        <taxon>Pentapetalae</taxon>
        <taxon>rosids</taxon>
        <taxon>fabids</taxon>
        <taxon>Fabales</taxon>
        <taxon>Fabaceae</taxon>
        <taxon>Caesalpinioideae</taxon>
        <taxon>Cassia clade</taxon>
        <taxon>Senna</taxon>
    </lineage>
</organism>
<evidence type="ECO:0000313" key="1">
    <source>
        <dbReference type="EMBL" id="KAF7835187.1"/>
    </source>
</evidence>
<comment type="caution">
    <text evidence="1">The sequence shown here is derived from an EMBL/GenBank/DDBJ whole genome shotgun (WGS) entry which is preliminary data.</text>
</comment>
<name>A0A835CDL5_9FABA</name>
<protein>
    <submittedName>
        <fullName evidence="1">Uncharacterized protein</fullName>
    </submittedName>
</protein>
<accession>A0A835CDL5</accession>
<reference evidence="1" key="1">
    <citation type="submission" date="2020-09" db="EMBL/GenBank/DDBJ databases">
        <title>Genome-Enabled Discovery of Anthraquinone Biosynthesis in Senna tora.</title>
        <authorList>
            <person name="Kang S.-H."/>
            <person name="Pandey R.P."/>
            <person name="Lee C.-M."/>
            <person name="Sim J.-S."/>
            <person name="Jeong J.-T."/>
            <person name="Choi B.-S."/>
            <person name="Jung M."/>
            <person name="Ginzburg D."/>
            <person name="Zhao K."/>
            <person name="Won S.Y."/>
            <person name="Oh T.-J."/>
            <person name="Yu Y."/>
            <person name="Kim N.-H."/>
            <person name="Lee O.R."/>
            <person name="Lee T.-H."/>
            <person name="Bashyal P."/>
            <person name="Kim T.-S."/>
            <person name="Lee W.-H."/>
            <person name="Kawkins C."/>
            <person name="Kim C.-K."/>
            <person name="Kim J.S."/>
            <person name="Ahn B.O."/>
            <person name="Rhee S.Y."/>
            <person name="Sohng J.K."/>
        </authorList>
    </citation>
    <scope>NUCLEOTIDE SEQUENCE</scope>
    <source>
        <tissue evidence="1">Leaf</tissue>
    </source>
</reference>
<evidence type="ECO:0000313" key="2">
    <source>
        <dbReference type="Proteomes" id="UP000634136"/>
    </source>
</evidence>
<dbReference type="EMBL" id="JAAIUW010000004">
    <property type="protein sequence ID" value="KAF7835187.1"/>
    <property type="molecule type" value="Genomic_DNA"/>
</dbReference>
<keyword evidence="2" id="KW-1185">Reference proteome</keyword>
<proteinExistence type="predicted"/>
<sequence>MRTRVPFEHYTHSDSQYNANASV</sequence>
<dbReference type="Proteomes" id="UP000634136">
    <property type="component" value="Unassembled WGS sequence"/>
</dbReference>